<evidence type="ECO:0000313" key="2">
    <source>
        <dbReference type="Proteomes" id="UP000318478"/>
    </source>
</evidence>
<name>A0A5C5YSR0_9BACT</name>
<accession>A0A5C5YSR0</accession>
<sequence>MLLAAAPTEQASADQAGMVQYSLSSPSGSGSTSYPGGDFAAQMAAAHGDPSVGACDWGWGAGGSPYRTGPGHCDTFKVGPRWTSKFDGVFLFRDNIDLNTLATGATAGGIAIDPAAAGTVSENMREGIGARLMVSSYWPQCRGYELQVGYLGVFNWQANAFDPNVPFPGPLPAAPGFESQKSLSYRSSLNSVELNAQTVNDGAIKLFGGGRFILLSERVSDYLDNTAQPPQIPPNAADGVIGDPALDITDVLRGVAVDNHLIGLQTGMRADFFTLGDRFHVEGFVNGGAYFNYIKRDSGYTETRSRLALDDPSTLVDESQFSSNSSRTGYSSDRMRVAFVGEALLGGVYQVNRCTTARLGYQVLYLTGVEMGDEAFIGADPTSSDLLMHGWFAGVEYKR</sequence>
<proteinExistence type="predicted"/>
<gene>
    <name evidence="1" type="ORF">Pla123a_17470</name>
</gene>
<evidence type="ECO:0000313" key="1">
    <source>
        <dbReference type="EMBL" id="TWT77948.1"/>
    </source>
</evidence>
<comment type="caution">
    <text evidence="1">The sequence shown here is derived from an EMBL/GenBank/DDBJ whole genome shotgun (WGS) entry which is preliminary data.</text>
</comment>
<dbReference type="AlphaFoldDB" id="A0A5C5YSR0"/>
<dbReference type="Proteomes" id="UP000318478">
    <property type="component" value="Unassembled WGS sequence"/>
</dbReference>
<dbReference type="EMBL" id="SJPO01000003">
    <property type="protein sequence ID" value="TWT77948.1"/>
    <property type="molecule type" value="Genomic_DNA"/>
</dbReference>
<reference evidence="1 2" key="1">
    <citation type="submission" date="2019-02" db="EMBL/GenBank/DDBJ databases">
        <title>Deep-cultivation of Planctomycetes and their phenomic and genomic characterization uncovers novel biology.</title>
        <authorList>
            <person name="Wiegand S."/>
            <person name="Jogler M."/>
            <person name="Boedeker C."/>
            <person name="Pinto D."/>
            <person name="Vollmers J."/>
            <person name="Rivas-Marin E."/>
            <person name="Kohn T."/>
            <person name="Peeters S.H."/>
            <person name="Heuer A."/>
            <person name="Rast P."/>
            <person name="Oberbeckmann S."/>
            <person name="Bunk B."/>
            <person name="Jeske O."/>
            <person name="Meyerdierks A."/>
            <person name="Storesund J.E."/>
            <person name="Kallscheuer N."/>
            <person name="Luecker S."/>
            <person name="Lage O.M."/>
            <person name="Pohl T."/>
            <person name="Merkel B.J."/>
            <person name="Hornburger P."/>
            <person name="Mueller R.-W."/>
            <person name="Bruemmer F."/>
            <person name="Labrenz M."/>
            <person name="Spormann A.M."/>
            <person name="Op Den Camp H."/>
            <person name="Overmann J."/>
            <person name="Amann R."/>
            <person name="Jetten M.S.M."/>
            <person name="Mascher T."/>
            <person name="Medema M.H."/>
            <person name="Devos D.P."/>
            <person name="Kaster A.-K."/>
            <person name="Ovreas L."/>
            <person name="Rohde M."/>
            <person name="Galperin M.Y."/>
            <person name="Jogler C."/>
        </authorList>
    </citation>
    <scope>NUCLEOTIDE SEQUENCE [LARGE SCALE GENOMIC DNA]</scope>
    <source>
        <strain evidence="1 2">Pla123a</strain>
    </source>
</reference>
<keyword evidence="2" id="KW-1185">Reference proteome</keyword>
<organism evidence="1 2">
    <name type="scientific">Posidoniimonas polymericola</name>
    <dbReference type="NCBI Taxonomy" id="2528002"/>
    <lineage>
        <taxon>Bacteria</taxon>
        <taxon>Pseudomonadati</taxon>
        <taxon>Planctomycetota</taxon>
        <taxon>Planctomycetia</taxon>
        <taxon>Pirellulales</taxon>
        <taxon>Lacipirellulaceae</taxon>
        <taxon>Posidoniimonas</taxon>
    </lineage>
</organism>
<protein>
    <submittedName>
        <fullName evidence="1">Uncharacterized protein</fullName>
    </submittedName>
</protein>